<dbReference type="GO" id="GO:0009117">
    <property type="term" value="P:nucleotide metabolic process"/>
    <property type="evidence" value="ECO:0007669"/>
    <property type="project" value="TreeGrafter"/>
</dbReference>
<name>A0A918ME41_9ACTN</name>
<comment type="caution">
    <text evidence="5">The sequence shown here is derived from an EMBL/GenBank/DDBJ whole genome shotgun (WGS) entry which is preliminary data.</text>
</comment>
<dbReference type="AlphaFoldDB" id="A0A918ME41"/>
<dbReference type="InterPro" id="IPR001310">
    <property type="entry name" value="Histidine_triad_HIT"/>
</dbReference>
<evidence type="ECO:0000313" key="6">
    <source>
        <dbReference type="Proteomes" id="UP000618795"/>
    </source>
</evidence>
<dbReference type="GO" id="GO:0003824">
    <property type="term" value="F:catalytic activity"/>
    <property type="evidence" value="ECO:0007669"/>
    <property type="project" value="InterPro"/>
</dbReference>
<dbReference type="InterPro" id="IPR036265">
    <property type="entry name" value="HIT-like_sf"/>
</dbReference>
<dbReference type="Gene3D" id="3.30.428.10">
    <property type="entry name" value="HIT-like"/>
    <property type="match status" value="1"/>
</dbReference>
<dbReference type="InterPro" id="IPR011146">
    <property type="entry name" value="HIT-like"/>
</dbReference>
<dbReference type="PROSITE" id="PS00892">
    <property type="entry name" value="HIT_1"/>
    <property type="match status" value="1"/>
</dbReference>
<evidence type="ECO:0000256" key="1">
    <source>
        <dbReference type="PIRSR" id="PIRSR601310-1"/>
    </source>
</evidence>
<sequence length="174" mass="18646">MALFTSFGSGSTSVSPERFGAGCVACRLWQAQPMYCTLCRLIREDAARWVAREAVACAFSPLDPLAPGHTLVVPTQHYADVFDTPHDVLAATMALVQRVAGAMRAALDATGVNILSASGPGSEQSVPHLHFHVVPRWMGDGISTWPAGRSEHVLTEDPDATLAAFLARERPHRG</sequence>
<dbReference type="InterPro" id="IPR019808">
    <property type="entry name" value="Histidine_triad_CS"/>
</dbReference>
<accession>A0A918ME41</accession>
<evidence type="ECO:0000256" key="2">
    <source>
        <dbReference type="PIRSR" id="PIRSR601310-3"/>
    </source>
</evidence>
<organism evidence="5 6">
    <name type="scientific">Streptomyces filipinensis</name>
    <dbReference type="NCBI Taxonomy" id="66887"/>
    <lineage>
        <taxon>Bacteria</taxon>
        <taxon>Bacillati</taxon>
        <taxon>Actinomycetota</taxon>
        <taxon>Actinomycetes</taxon>
        <taxon>Kitasatosporales</taxon>
        <taxon>Streptomycetaceae</taxon>
        <taxon>Streptomyces</taxon>
    </lineage>
</organism>
<evidence type="ECO:0000259" key="4">
    <source>
        <dbReference type="PROSITE" id="PS51084"/>
    </source>
</evidence>
<reference evidence="5" key="1">
    <citation type="journal article" date="2014" name="Int. J. Syst. Evol. Microbiol.">
        <title>Complete genome sequence of Corynebacterium casei LMG S-19264T (=DSM 44701T), isolated from a smear-ripened cheese.</title>
        <authorList>
            <consortium name="US DOE Joint Genome Institute (JGI-PGF)"/>
            <person name="Walter F."/>
            <person name="Albersmeier A."/>
            <person name="Kalinowski J."/>
            <person name="Ruckert C."/>
        </authorList>
    </citation>
    <scope>NUCLEOTIDE SEQUENCE</scope>
    <source>
        <strain evidence="5">JCM 4369</strain>
    </source>
</reference>
<proteinExistence type="predicted"/>
<evidence type="ECO:0000256" key="3">
    <source>
        <dbReference type="PROSITE-ProRule" id="PRU00464"/>
    </source>
</evidence>
<dbReference type="EMBL" id="BMTD01000015">
    <property type="protein sequence ID" value="GGV12687.1"/>
    <property type="molecule type" value="Genomic_DNA"/>
</dbReference>
<protein>
    <recommendedName>
        <fullName evidence="4">HIT domain-containing protein</fullName>
    </recommendedName>
</protein>
<feature type="active site" description="Tele-AMP-histidine intermediate" evidence="1">
    <location>
        <position position="130"/>
    </location>
</feature>
<reference evidence="5" key="2">
    <citation type="submission" date="2020-09" db="EMBL/GenBank/DDBJ databases">
        <authorList>
            <person name="Sun Q."/>
            <person name="Ohkuma M."/>
        </authorList>
    </citation>
    <scope>NUCLEOTIDE SEQUENCE</scope>
    <source>
        <strain evidence="5">JCM 4369</strain>
    </source>
</reference>
<dbReference type="SUPFAM" id="SSF54197">
    <property type="entry name" value="HIT-like"/>
    <property type="match status" value="1"/>
</dbReference>
<dbReference type="PRINTS" id="PR00332">
    <property type="entry name" value="HISTRIAD"/>
</dbReference>
<gene>
    <name evidence="5" type="ORF">GCM10010260_59360</name>
</gene>
<keyword evidence="6" id="KW-1185">Reference proteome</keyword>
<evidence type="ECO:0000313" key="5">
    <source>
        <dbReference type="EMBL" id="GGV12687.1"/>
    </source>
</evidence>
<dbReference type="PROSITE" id="PS51084">
    <property type="entry name" value="HIT_2"/>
    <property type="match status" value="1"/>
</dbReference>
<feature type="short sequence motif" description="Histidine triad motif" evidence="2 3">
    <location>
        <begin position="128"/>
        <end position="132"/>
    </location>
</feature>
<dbReference type="Proteomes" id="UP000618795">
    <property type="component" value="Unassembled WGS sequence"/>
</dbReference>
<dbReference type="PANTHER" id="PTHR46648:SF1">
    <property type="entry name" value="ADENOSINE 5'-MONOPHOSPHORAMIDASE HNT1"/>
    <property type="match status" value="1"/>
</dbReference>
<dbReference type="Pfam" id="PF01230">
    <property type="entry name" value="HIT"/>
    <property type="match status" value="1"/>
</dbReference>
<feature type="domain" description="HIT" evidence="4">
    <location>
        <begin position="37"/>
        <end position="143"/>
    </location>
</feature>
<dbReference type="PANTHER" id="PTHR46648">
    <property type="entry name" value="HIT FAMILY PROTEIN 1"/>
    <property type="match status" value="1"/>
</dbReference>